<feature type="chain" id="PRO_5046805708" evidence="1">
    <location>
        <begin position="19"/>
        <end position="305"/>
    </location>
</feature>
<evidence type="ECO:0000313" key="2">
    <source>
        <dbReference type="EMBL" id="CAK9034914.1"/>
    </source>
</evidence>
<comment type="caution">
    <text evidence="2">The sequence shown here is derived from an EMBL/GenBank/DDBJ whole genome shotgun (WGS) entry which is preliminary data.</text>
</comment>
<protein>
    <submittedName>
        <fullName evidence="2">Uncharacterized protein</fullName>
    </submittedName>
</protein>
<feature type="signal peptide" evidence="1">
    <location>
        <begin position="1"/>
        <end position="18"/>
    </location>
</feature>
<dbReference type="Gene3D" id="2.60.120.620">
    <property type="entry name" value="q2cbj1_9rhob like domain"/>
    <property type="match status" value="1"/>
</dbReference>
<evidence type="ECO:0000256" key="1">
    <source>
        <dbReference type="SAM" id="SignalP"/>
    </source>
</evidence>
<gene>
    <name evidence="2" type="ORF">CCMP2556_LOCUS19697</name>
</gene>
<keyword evidence="1" id="KW-0732">Signal</keyword>
<dbReference type="Proteomes" id="UP001642484">
    <property type="component" value="Unassembled WGS sequence"/>
</dbReference>
<organism evidence="2 3">
    <name type="scientific">Durusdinium trenchii</name>
    <dbReference type="NCBI Taxonomy" id="1381693"/>
    <lineage>
        <taxon>Eukaryota</taxon>
        <taxon>Sar</taxon>
        <taxon>Alveolata</taxon>
        <taxon>Dinophyceae</taxon>
        <taxon>Suessiales</taxon>
        <taxon>Symbiodiniaceae</taxon>
        <taxon>Durusdinium</taxon>
    </lineage>
</organism>
<name>A0ABP0L9N4_9DINO</name>
<proteinExistence type="predicted"/>
<accession>A0ABP0L9N4</accession>
<dbReference type="EMBL" id="CAXAMN010011303">
    <property type="protein sequence ID" value="CAK9034914.1"/>
    <property type="molecule type" value="Genomic_DNA"/>
</dbReference>
<keyword evidence="3" id="KW-1185">Reference proteome</keyword>
<evidence type="ECO:0000313" key="3">
    <source>
        <dbReference type="Proteomes" id="UP001642484"/>
    </source>
</evidence>
<sequence length="305" mass="33787">MPSLGILVTLLTFFTLRCWYVCFTQQTPARVQRKALRAKSFYGDSIPMPPPGHPDHPQGVEVQPFANQNGGVDDTLGPPKVYMYGPAASPLGRSYAVDCSHWSELGSSQQADLVDEVLEVLRRNGFVVLEGMVPADEQLAMEEAAKQHFEKLPEGQIVPSAPGYFTSPLRAERSQVHVPYEDPWSKDWLVSNDLVLQVTARYVINNMACGRSEEEQQSAWCQWVMEGSSVEWFHSIPPQAGPLATDPPHGCTTVGAPEQLGPWLGRVMITKTPPQSPLMTRSSTRDALTTSRPVFMGWCEMVCDL</sequence>
<reference evidence="2 3" key="1">
    <citation type="submission" date="2024-02" db="EMBL/GenBank/DDBJ databases">
        <authorList>
            <person name="Chen Y."/>
            <person name="Shah S."/>
            <person name="Dougan E. K."/>
            <person name="Thang M."/>
            <person name="Chan C."/>
        </authorList>
    </citation>
    <scope>NUCLEOTIDE SEQUENCE [LARGE SCALE GENOMIC DNA]</scope>
</reference>